<name>A0A6A6R8K8_9PEZI</name>
<evidence type="ECO:0000313" key="3">
    <source>
        <dbReference type="Proteomes" id="UP000799750"/>
    </source>
</evidence>
<reference evidence="2" key="1">
    <citation type="journal article" date="2020" name="Stud. Mycol.">
        <title>101 Dothideomycetes genomes: a test case for predicting lifestyles and emergence of pathogens.</title>
        <authorList>
            <person name="Haridas S."/>
            <person name="Albert R."/>
            <person name="Binder M."/>
            <person name="Bloem J."/>
            <person name="Labutti K."/>
            <person name="Salamov A."/>
            <person name="Andreopoulos B."/>
            <person name="Baker S."/>
            <person name="Barry K."/>
            <person name="Bills G."/>
            <person name="Bluhm B."/>
            <person name="Cannon C."/>
            <person name="Castanera R."/>
            <person name="Culley D."/>
            <person name="Daum C."/>
            <person name="Ezra D."/>
            <person name="Gonzalez J."/>
            <person name="Henrissat B."/>
            <person name="Kuo A."/>
            <person name="Liang C."/>
            <person name="Lipzen A."/>
            <person name="Lutzoni F."/>
            <person name="Magnuson J."/>
            <person name="Mondo S."/>
            <person name="Nolan M."/>
            <person name="Ohm R."/>
            <person name="Pangilinan J."/>
            <person name="Park H.-J."/>
            <person name="Ramirez L."/>
            <person name="Alfaro M."/>
            <person name="Sun H."/>
            <person name="Tritt A."/>
            <person name="Yoshinaga Y."/>
            <person name="Zwiers L.-H."/>
            <person name="Turgeon B."/>
            <person name="Goodwin S."/>
            <person name="Spatafora J."/>
            <person name="Crous P."/>
            <person name="Grigoriev I."/>
        </authorList>
    </citation>
    <scope>NUCLEOTIDE SEQUENCE</scope>
    <source>
        <strain evidence="2">CBS 269.34</strain>
    </source>
</reference>
<gene>
    <name evidence="2" type="ORF">BU16DRAFT_535346</name>
</gene>
<dbReference type="OrthoDB" id="2583188at2759"/>
<sequence>MFSIRTLSLLYLASPGLARVIVARSGALPPKFTVSEYSNDAVGFPHVYRDGGGGGTINGKNIIVFCDTTTTNGGPSGKMIGFTSNSAAYANANTPTSLTDFGSNGIPRTAVAYTTAESDYTSKHFGSDGGREVLWPGSAITDVGNNTGVFAADIAVYGGPSPGKNYSTLVEVTASDSGPTFTRVVEKLFSSNEVSYGSFGTAKAWNGKLMLFGNTKGGIKIARVDPKYRADRTKYEYWSGSAYTTTMPSASSTSDIAVTGLYSSGDFYMSSYYGTWIFIYFNGYADSTFRMRYSLSGKVYGPYSDEQVLYKTSVPSGQNYNYAGHAYPSWDASGKTVTLSWTISGSTTKMAKVAWA</sequence>
<evidence type="ECO:0008006" key="4">
    <source>
        <dbReference type="Google" id="ProtNLM"/>
    </source>
</evidence>
<proteinExistence type="predicted"/>
<dbReference type="Proteomes" id="UP000799750">
    <property type="component" value="Unassembled WGS sequence"/>
</dbReference>
<keyword evidence="1" id="KW-0732">Signal</keyword>
<feature type="signal peptide" evidence="1">
    <location>
        <begin position="1"/>
        <end position="18"/>
    </location>
</feature>
<evidence type="ECO:0000256" key="1">
    <source>
        <dbReference type="SAM" id="SignalP"/>
    </source>
</evidence>
<organism evidence="2 3">
    <name type="scientific">Lophium mytilinum</name>
    <dbReference type="NCBI Taxonomy" id="390894"/>
    <lineage>
        <taxon>Eukaryota</taxon>
        <taxon>Fungi</taxon>
        <taxon>Dikarya</taxon>
        <taxon>Ascomycota</taxon>
        <taxon>Pezizomycotina</taxon>
        <taxon>Dothideomycetes</taxon>
        <taxon>Pleosporomycetidae</taxon>
        <taxon>Mytilinidiales</taxon>
        <taxon>Mytilinidiaceae</taxon>
        <taxon>Lophium</taxon>
    </lineage>
</organism>
<accession>A0A6A6R8K8</accession>
<dbReference type="EMBL" id="MU004183">
    <property type="protein sequence ID" value="KAF2500806.1"/>
    <property type="molecule type" value="Genomic_DNA"/>
</dbReference>
<dbReference type="AlphaFoldDB" id="A0A6A6R8K8"/>
<evidence type="ECO:0000313" key="2">
    <source>
        <dbReference type="EMBL" id="KAF2500806.1"/>
    </source>
</evidence>
<protein>
    <recommendedName>
        <fullName evidence="4">DUF4185 domain-containing protein</fullName>
    </recommendedName>
</protein>
<keyword evidence="3" id="KW-1185">Reference proteome</keyword>
<feature type="chain" id="PRO_5025459786" description="DUF4185 domain-containing protein" evidence="1">
    <location>
        <begin position="19"/>
        <end position="356"/>
    </location>
</feature>